<feature type="transmembrane region" description="Helical" evidence="1">
    <location>
        <begin position="13"/>
        <end position="35"/>
    </location>
</feature>
<evidence type="ECO:0008006" key="4">
    <source>
        <dbReference type="Google" id="ProtNLM"/>
    </source>
</evidence>
<name>A0A150WCU0_BDEBC</name>
<dbReference type="RefSeq" id="WP_063244974.1">
    <property type="nucleotide sequence ID" value="NZ_LUKF01000019.1"/>
</dbReference>
<keyword evidence="1" id="KW-0812">Transmembrane</keyword>
<protein>
    <recommendedName>
        <fullName evidence="4">VCBS repeat-containing protein</fullName>
    </recommendedName>
</protein>
<dbReference type="Proteomes" id="UP000075391">
    <property type="component" value="Unassembled WGS sequence"/>
</dbReference>
<reference evidence="2 3" key="1">
    <citation type="submission" date="2016-03" db="EMBL/GenBank/DDBJ databases">
        <authorList>
            <person name="Ploux O."/>
        </authorList>
    </citation>
    <scope>NUCLEOTIDE SEQUENCE [LARGE SCALE GENOMIC DNA]</scope>
    <source>
        <strain evidence="2 3">BER2</strain>
    </source>
</reference>
<dbReference type="OrthoDB" id="5293838at2"/>
<keyword evidence="1" id="KW-1133">Transmembrane helix</keyword>
<dbReference type="EMBL" id="LUKF01000019">
    <property type="protein sequence ID" value="KYG60711.1"/>
    <property type="molecule type" value="Genomic_DNA"/>
</dbReference>
<keyword evidence="1" id="KW-0472">Membrane</keyword>
<organism evidence="2 3">
    <name type="scientific">Bdellovibrio bacteriovorus</name>
    <dbReference type="NCBI Taxonomy" id="959"/>
    <lineage>
        <taxon>Bacteria</taxon>
        <taxon>Pseudomonadati</taxon>
        <taxon>Bdellovibrionota</taxon>
        <taxon>Bdellovibrionia</taxon>
        <taxon>Bdellovibrionales</taxon>
        <taxon>Pseudobdellovibrionaceae</taxon>
        <taxon>Bdellovibrio</taxon>
    </lineage>
</organism>
<evidence type="ECO:0000256" key="1">
    <source>
        <dbReference type="SAM" id="Phobius"/>
    </source>
</evidence>
<accession>A0A150WCU0</accession>
<gene>
    <name evidence="2" type="ORF">AZI85_12010</name>
</gene>
<evidence type="ECO:0000313" key="2">
    <source>
        <dbReference type="EMBL" id="KYG60711.1"/>
    </source>
</evidence>
<dbReference type="AlphaFoldDB" id="A0A150WCU0"/>
<sequence length="164" mass="17960">MTSSDTTFKNKELALMAVLALVAMALVTIAVIPSLRTKVKDVFLSSDRNIVAKVSGSLTPEGPRVTVLKIQSKNSLSVEVFSQNEGGEMLLLAKLPLFENRDGYFLFKGNATNLALTDVDKDGSLEIVAPTYDDQMVPRLNIFRFNPTTKSFDRVTAPEGFEAK</sequence>
<comment type="caution">
    <text evidence="2">The sequence shown here is derived from an EMBL/GenBank/DDBJ whole genome shotgun (WGS) entry which is preliminary data.</text>
</comment>
<proteinExistence type="predicted"/>
<evidence type="ECO:0000313" key="3">
    <source>
        <dbReference type="Proteomes" id="UP000075391"/>
    </source>
</evidence>